<gene>
    <name evidence="2" type="ORF">GS429_19255</name>
</gene>
<reference evidence="2 3" key="1">
    <citation type="submission" date="2020-01" db="EMBL/GenBank/DDBJ databases">
        <title>Natronorubrum sp. JWXQ-INN 674 isolated from Inner Mongolia Autonomous Region of China.</title>
        <authorList>
            <person name="Xue Q."/>
        </authorList>
    </citation>
    <scope>NUCLEOTIDE SEQUENCE [LARGE SCALE GENOMIC DNA]</scope>
    <source>
        <strain evidence="2 3">JWXQ-INN-674</strain>
    </source>
</reference>
<feature type="region of interest" description="Disordered" evidence="1">
    <location>
        <begin position="1"/>
        <end position="45"/>
    </location>
</feature>
<feature type="region of interest" description="Disordered" evidence="1">
    <location>
        <begin position="456"/>
        <end position="486"/>
    </location>
</feature>
<name>A0A6B0VSQ4_9EURY</name>
<evidence type="ECO:0000313" key="3">
    <source>
        <dbReference type="Proteomes" id="UP000434101"/>
    </source>
</evidence>
<feature type="compositionally biased region" description="Basic and acidic residues" evidence="1">
    <location>
        <begin position="462"/>
        <end position="486"/>
    </location>
</feature>
<sequence length="486" mass="51876">MSPDPNPSETAAESDRIDAESDATDDYDGLDRPTERHGHATPDFEAARKHVLTELVRFVGRLRQEGASVPASGALEGARALAVVGFDDRDHVADALRASLLTGSGDRDAFEAEFPTFWHRLRTGIDRISTHDDSPSPDGTETDAADSPAAQLSGSDPLSDAELPSPDSEDGPETADSDVRLATGRKHATGERPDADGDDDARLYSAVGRREPVAAADVTLAETEAGAVDRFVDALSTIAGRRSRLAVAGDRIDARRALRASLGTGGTAMDLPTREAVPSELRCCLLLDVSGSVLDTIDRETLLAVAERVQNAARRGSVFLFDTDLVEATEQFDRADGDPARALRDAEIQWGGGTQIGGAFDTLRRDYPHAVDRRTVVVIVSDGLDVGDQDTLEDGITWLAGRADAIIWLNPLAVSPAYEPRSRGMATALPYVDGLFGFAAPTDLAEAARQLERYGVDGPVGYEHDPRRVRAEDGPDSQRSDGGGRE</sequence>
<feature type="compositionally biased region" description="Basic and acidic residues" evidence="1">
    <location>
        <begin position="29"/>
        <end position="45"/>
    </location>
</feature>
<dbReference type="OrthoDB" id="205257at2157"/>
<dbReference type="AlphaFoldDB" id="A0A6B0VSQ4"/>
<dbReference type="EMBL" id="WUYX01000069">
    <property type="protein sequence ID" value="MXV64163.1"/>
    <property type="molecule type" value="Genomic_DNA"/>
</dbReference>
<feature type="region of interest" description="Disordered" evidence="1">
    <location>
        <begin position="127"/>
        <end position="201"/>
    </location>
</feature>
<dbReference type="RefSeq" id="WP_160067194.1">
    <property type="nucleotide sequence ID" value="NZ_WUYX01000069.1"/>
</dbReference>
<comment type="caution">
    <text evidence="2">The sequence shown here is derived from an EMBL/GenBank/DDBJ whole genome shotgun (WGS) entry which is preliminary data.</text>
</comment>
<dbReference type="Gene3D" id="3.40.50.410">
    <property type="entry name" value="von Willebrand factor, type A domain"/>
    <property type="match status" value="1"/>
</dbReference>
<keyword evidence="3" id="KW-1185">Reference proteome</keyword>
<proteinExistence type="predicted"/>
<dbReference type="PANTHER" id="PTHR39338">
    <property type="entry name" value="BLL5662 PROTEIN-RELATED"/>
    <property type="match status" value="1"/>
</dbReference>
<dbReference type="SUPFAM" id="SSF53300">
    <property type="entry name" value="vWA-like"/>
    <property type="match status" value="1"/>
</dbReference>
<organism evidence="2 3">
    <name type="scientific">Natronorubrum halalkaliphilum</name>
    <dbReference type="NCBI Taxonomy" id="2691917"/>
    <lineage>
        <taxon>Archaea</taxon>
        <taxon>Methanobacteriati</taxon>
        <taxon>Methanobacteriota</taxon>
        <taxon>Stenosarchaea group</taxon>
        <taxon>Halobacteria</taxon>
        <taxon>Halobacteriales</taxon>
        <taxon>Natrialbaceae</taxon>
        <taxon>Natronorubrum</taxon>
    </lineage>
</organism>
<dbReference type="Proteomes" id="UP000434101">
    <property type="component" value="Unassembled WGS sequence"/>
</dbReference>
<evidence type="ECO:0000256" key="1">
    <source>
        <dbReference type="SAM" id="MobiDB-lite"/>
    </source>
</evidence>
<evidence type="ECO:0000313" key="2">
    <source>
        <dbReference type="EMBL" id="MXV64163.1"/>
    </source>
</evidence>
<protein>
    <submittedName>
        <fullName evidence="2">VWA domain-containing protein</fullName>
    </submittedName>
</protein>
<dbReference type="InterPro" id="IPR036465">
    <property type="entry name" value="vWFA_dom_sf"/>
</dbReference>
<dbReference type="InterPro" id="IPR008912">
    <property type="entry name" value="Uncharacterised_CoxE"/>
</dbReference>
<accession>A0A6B0VSQ4</accession>
<dbReference type="Pfam" id="PF05762">
    <property type="entry name" value="VWA_CoxE"/>
    <property type="match status" value="1"/>
</dbReference>
<feature type="compositionally biased region" description="Acidic residues" evidence="1">
    <location>
        <begin position="167"/>
        <end position="176"/>
    </location>
</feature>
<dbReference type="CDD" id="cd00198">
    <property type="entry name" value="vWFA"/>
    <property type="match status" value="1"/>
</dbReference>
<dbReference type="PANTHER" id="PTHR39338:SF6">
    <property type="entry name" value="BLL5662 PROTEIN"/>
    <property type="match status" value="1"/>
</dbReference>